<dbReference type="AlphaFoldDB" id="A0A562W9K6"/>
<dbReference type="GO" id="GO:0052621">
    <property type="term" value="F:diguanylate cyclase activity"/>
    <property type="evidence" value="ECO:0007669"/>
    <property type="project" value="TreeGrafter"/>
</dbReference>
<feature type="compositionally biased region" description="Basic and acidic residues" evidence="1">
    <location>
        <begin position="237"/>
        <end position="248"/>
    </location>
</feature>
<dbReference type="InterPro" id="IPR029787">
    <property type="entry name" value="Nucleotide_cyclase"/>
</dbReference>
<dbReference type="EMBL" id="VLLP01000001">
    <property type="protein sequence ID" value="TWJ26647.1"/>
    <property type="molecule type" value="Genomic_DNA"/>
</dbReference>
<evidence type="ECO:0000313" key="4">
    <source>
        <dbReference type="EMBL" id="TWJ26647.1"/>
    </source>
</evidence>
<feature type="region of interest" description="Disordered" evidence="1">
    <location>
        <begin position="234"/>
        <end position="260"/>
    </location>
</feature>
<dbReference type="Pfam" id="PF00990">
    <property type="entry name" value="GGDEF"/>
    <property type="match status" value="1"/>
</dbReference>
<organism evidence="4 5">
    <name type="scientific">Micromonospora sagamiensis</name>
    <dbReference type="NCBI Taxonomy" id="47875"/>
    <lineage>
        <taxon>Bacteria</taxon>
        <taxon>Bacillati</taxon>
        <taxon>Actinomycetota</taxon>
        <taxon>Actinomycetes</taxon>
        <taxon>Micromonosporales</taxon>
        <taxon>Micromonosporaceae</taxon>
        <taxon>Micromonospora</taxon>
    </lineage>
</organism>
<dbReference type="InterPro" id="IPR029016">
    <property type="entry name" value="GAF-like_dom_sf"/>
</dbReference>
<dbReference type="InterPro" id="IPR043128">
    <property type="entry name" value="Rev_trsase/Diguanyl_cyclase"/>
</dbReference>
<evidence type="ECO:0000256" key="1">
    <source>
        <dbReference type="SAM" id="MobiDB-lite"/>
    </source>
</evidence>
<accession>A0A562W9K6</accession>
<protein>
    <submittedName>
        <fullName evidence="4">Diguanylate cyclase (GGDEF)-like protein</fullName>
    </submittedName>
</protein>
<dbReference type="SMART" id="SM00065">
    <property type="entry name" value="GAF"/>
    <property type="match status" value="1"/>
</dbReference>
<dbReference type="InterPro" id="IPR000160">
    <property type="entry name" value="GGDEF_dom"/>
</dbReference>
<dbReference type="Proteomes" id="UP000319728">
    <property type="component" value="Unassembled WGS sequence"/>
</dbReference>
<dbReference type="GO" id="GO:0043709">
    <property type="term" value="P:cell adhesion involved in single-species biofilm formation"/>
    <property type="evidence" value="ECO:0007669"/>
    <property type="project" value="TreeGrafter"/>
</dbReference>
<dbReference type="PROSITE" id="PS50887">
    <property type="entry name" value="GGDEF"/>
    <property type="match status" value="1"/>
</dbReference>
<gene>
    <name evidence="4" type="ORF">JD81_00109</name>
</gene>
<feature type="signal peptide" evidence="2">
    <location>
        <begin position="1"/>
        <end position="22"/>
    </location>
</feature>
<sequence length="520" mass="55595">MCTRSRAVIVAWVPLVARPVAAHPPPTWNDARVDLDRVIRDVTVRLPMASTAVEACQWTVSTLSRYAPATISVLLQVHDRLRCVAATGSWQVYATVPPKAGIVGRVYASGTGVTVARVADDPDYLPIRPDVTAEVCVPVVDPAGRPLGVLDLQWCEPVELGPWRETAERIANRLGARIVALGGPPAETRSEKMLRHAAALTAAPTEWELMTAAICAARDVSTLSAAVLVLPGPDGPRLGRDPRQDEHAALPGAGAPPRAAGDLEDRVRAELVEAGPGPLGRMMIRAHRYGAGYTLGEAGHPPVEDHQPLARAGVRTLITVPVGPPDDGGVLLVADERLLRPDPTTVNLIELLAGQAWTCLDRLRTLARLRERASSDPLTGLRHTGPFGERIATATPGRTALLAIDVDGFKSVNDTYGHQAGDRVLIRLARAMEAALRQGDELYRVGGDEFVAVIEVSRPDEAVRIAERLAQAARSIGRTISVGVALPRRGESPESTLRRADQALYAVKRRGRDGVQLAAA</sequence>
<dbReference type="InterPro" id="IPR003018">
    <property type="entry name" value="GAF"/>
</dbReference>
<dbReference type="Pfam" id="PF01590">
    <property type="entry name" value="GAF"/>
    <property type="match status" value="1"/>
</dbReference>
<keyword evidence="2" id="KW-0732">Signal</keyword>
<evidence type="ECO:0000313" key="5">
    <source>
        <dbReference type="Proteomes" id="UP000319728"/>
    </source>
</evidence>
<dbReference type="GO" id="GO:1902201">
    <property type="term" value="P:negative regulation of bacterial-type flagellum-dependent cell motility"/>
    <property type="evidence" value="ECO:0007669"/>
    <property type="project" value="TreeGrafter"/>
</dbReference>
<keyword evidence="5" id="KW-1185">Reference proteome</keyword>
<dbReference type="Gene3D" id="3.30.450.40">
    <property type="match status" value="1"/>
</dbReference>
<dbReference type="PANTHER" id="PTHR45138">
    <property type="entry name" value="REGULATORY COMPONENTS OF SENSORY TRANSDUCTION SYSTEM"/>
    <property type="match status" value="1"/>
</dbReference>
<dbReference type="SUPFAM" id="SSF55073">
    <property type="entry name" value="Nucleotide cyclase"/>
    <property type="match status" value="1"/>
</dbReference>
<name>A0A562W9K6_9ACTN</name>
<feature type="domain" description="GGDEF" evidence="3">
    <location>
        <begin position="397"/>
        <end position="520"/>
    </location>
</feature>
<evidence type="ECO:0000256" key="2">
    <source>
        <dbReference type="SAM" id="SignalP"/>
    </source>
</evidence>
<comment type="caution">
    <text evidence="4">The sequence shown here is derived from an EMBL/GenBank/DDBJ whole genome shotgun (WGS) entry which is preliminary data.</text>
</comment>
<dbReference type="SUPFAM" id="SSF55781">
    <property type="entry name" value="GAF domain-like"/>
    <property type="match status" value="2"/>
</dbReference>
<dbReference type="InterPro" id="IPR050469">
    <property type="entry name" value="Diguanylate_Cyclase"/>
</dbReference>
<evidence type="ECO:0000259" key="3">
    <source>
        <dbReference type="PROSITE" id="PS50887"/>
    </source>
</evidence>
<feature type="compositionally biased region" description="Low complexity" evidence="1">
    <location>
        <begin position="249"/>
        <end position="260"/>
    </location>
</feature>
<dbReference type="SMART" id="SM00267">
    <property type="entry name" value="GGDEF"/>
    <property type="match status" value="1"/>
</dbReference>
<dbReference type="PANTHER" id="PTHR45138:SF24">
    <property type="entry name" value="DIGUANYLATE CYCLASE DGCC-RELATED"/>
    <property type="match status" value="1"/>
</dbReference>
<dbReference type="GO" id="GO:0005886">
    <property type="term" value="C:plasma membrane"/>
    <property type="evidence" value="ECO:0007669"/>
    <property type="project" value="TreeGrafter"/>
</dbReference>
<dbReference type="CDD" id="cd01949">
    <property type="entry name" value="GGDEF"/>
    <property type="match status" value="1"/>
</dbReference>
<dbReference type="Gene3D" id="3.30.70.270">
    <property type="match status" value="1"/>
</dbReference>
<proteinExistence type="predicted"/>
<dbReference type="NCBIfam" id="TIGR00254">
    <property type="entry name" value="GGDEF"/>
    <property type="match status" value="1"/>
</dbReference>
<feature type="chain" id="PRO_5021744476" evidence="2">
    <location>
        <begin position="23"/>
        <end position="520"/>
    </location>
</feature>
<reference evidence="4 5" key="1">
    <citation type="submission" date="2019-07" db="EMBL/GenBank/DDBJ databases">
        <title>R&amp;d 2014.</title>
        <authorList>
            <person name="Klenk H.-P."/>
        </authorList>
    </citation>
    <scope>NUCLEOTIDE SEQUENCE [LARGE SCALE GENOMIC DNA]</scope>
    <source>
        <strain evidence="4 5">DSM 43912</strain>
    </source>
</reference>